<dbReference type="InterPro" id="IPR001763">
    <property type="entry name" value="Rhodanese-like_dom"/>
</dbReference>
<dbReference type="EMBL" id="SFCI01001248">
    <property type="protein sequence ID" value="TFY76307.1"/>
    <property type="molecule type" value="Genomic_DNA"/>
</dbReference>
<keyword evidence="5" id="KW-1185">Reference proteome</keyword>
<dbReference type="GO" id="GO:0005739">
    <property type="term" value="C:mitochondrion"/>
    <property type="evidence" value="ECO:0007669"/>
    <property type="project" value="TreeGrafter"/>
</dbReference>
<dbReference type="Proteomes" id="UP000298061">
    <property type="component" value="Unassembled WGS sequence"/>
</dbReference>
<dbReference type="Gene3D" id="3.40.250.10">
    <property type="entry name" value="Rhodanese-like domain"/>
    <property type="match status" value="2"/>
</dbReference>
<dbReference type="SUPFAM" id="SSF52821">
    <property type="entry name" value="Rhodanese/Cell cycle control phosphatase"/>
    <property type="match status" value="2"/>
</dbReference>
<feature type="domain" description="Rhodanese" evidence="3">
    <location>
        <begin position="180"/>
        <end position="307"/>
    </location>
</feature>
<evidence type="ECO:0000256" key="1">
    <source>
        <dbReference type="ARBA" id="ARBA00022679"/>
    </source>
</evidence>
<evidence type="ECO:0000313" key="5">
    <source>
        <dbReference type="Proteomes" id="UP000298061"/>
    </source>
</evidence>
<dbReference type="CDD" id="cd01449">
    <property type="entry name" value="TST_Repeat_2"/>
    <property type="match status" value="1"/>
</dbReference>
<dbReference type="GO" id="GO:0004792">
    <property type="term" value="F:thiosulfate-cyanide sulfurtransferase activity"/>
    <property type="evidence" value="ECO:0007669"/>
    <property type="project" value="TreeGrafter"/>
</dbReference>
<dbReference type="PANTHER" id="PTHR11364:SF27">
    <property type="entry name" value="SULFURTRANSFERASE"/>
    <property type="match status" value="1"/>
</dbReference>
<gene>
    <name evidence="4" type="ORF">EWM64_g7705</name>
</gene>
<dbReference type="OrthoDB" id="270167at2759"/>
<evidence type="ECO:0000259" key="3">
    <source>
        <dbReference type="PROSITE" id="PS50206"/>
    </source>
</evidence>
<dbReference type="PROSITE" id="PS50206">
    <property type="entry name" value="RHODANESE_3"/>
    <property type="match status" value="2"/>
</dbReference>
<accession>A0A4Y9ZQH3</accession>
<evidence type="ECO:0000313" key="4">
    <source>
        <dbReference type="EMBL" id="TFY76307.1"/>
    </source>
</evidence>
<sequence>MFSKAPLFISPKELQELRSSSNVAILDASWHMPTSPRKAAEGFLAKRIPGARFFSVDDVASPHELGLKHMLPTPQIFAEAVEKLGITPSSRVVLYDSSGVFSSPRGLFTFKALGHENASILNGGLPRWEAEGLPTESGPVSDVAKSVYPPPTVNEGVIRSYAQVVSNSAFDLSTQPTAELVLDARPHGRFTGQDPEPRPGLESGHVPHSFSLPFNTFLKTNAVPGSTATYTTLLSPDELRQVLVRTVGEEHARQIVEGKRPVITTCGSGMTAAVLWLGLNLISDSTQVALYDESWTGYASRAESRIDKGEN</sequence>
<keyword evidence="2" id="KW-0677">Repeat</keyword>
<feature type="domain" description="Rhodanese" evidence="3">
    <location>
        <begin position="19"/>
        <end position="137"/>
    </location>
</feature>
<organism evidence="4 5">
    <name type="scientific">Hericium alpestre</name>
    <dbReference type="NCBI Taxonomy" id="135208"/>
    <lineage>
        <taxon>Eukaryota</taxon>
        <taxon>Fungi</taxon>
        <taxon>Dikarya</taxon>
        <taxon>Basidiomycota</taxon>
        <taxon>Agaricomycotina</taxon>
        <taxon>Agaricomycetes</taxon>
        <taxon>Russulales</taxon>
        <taxon>Hericiaceae</taxon>
        <taxon>Hericium</taxon>
    </lineage>
</organism>
<dbReference type="SMART" id="SM00450">
    <property type="entry name" value="RHOD"/>
    <property type="match status" value="2"/>
</dbReference>
<keyword evidence="1" id="KW-0808">Transferase</keyword>
<name>A0A4Y9ZQH3_9AGAM</name>
<evidence type="ECO:0000256" key="2">
    <source>
        <dbReference type="ARBA" id="ARBA00022737"/>
    </source>
</evidence>
<dbReference type="AlphaFoldDB" id="A0A4Y9ZQH3"/>
<dbReference type="InterPro" id="IPR036873">
    <property type="entry name" value="Rhodanese-like_dom_sf"/>
</dbReference>
<dbReference type="STRING" id="135208.A0A4Y9ZQH3"/>
<reference evidence="4 5" key="1">
    <citation type="submission" date="2019-02" db="EMBL/GenBank/DDBJ databases">
        <title>Genome sequencing of the rare red list fungi Hericium alpestre (H. flagellum).</title>
        <authorList>
            <person name="Buettner E."/>
            <person name="Kellner H."/>
        </authorList>
    </citation>
    <scope>NUCLEOTIDE SEQUENCE [LARGE SCALE GENOMIC DNA]</scope>
    <source>
        <strain evidence="4 5">DSM 108284</strain>
    </source>
</reference>
<dbReference type="InterPro" id="IPR045078">
    <property type="entry name" value="TST/MPST-like"/>
</dbReference>
<protein>
    <recommendedName>
        <fullName evidence="3">Rhodanese domain-containing protein</fullName>
    </recommendedName>
</protein>
<dbReference type="Pfam" id="PF00581">
    <property type="entry name" value="Rhodanese"/>
    <property type="match status" value="1"/>
</dbReference>
<proteinExistence type="predicted"/>
<comment type="caution">
    <text evidence="4">The sequence shown here is derived from an EMBL/GenBank/DDBJ whole genome shotgun (WGS) entry which is preliminary data.</text>
</comment>
<dbReference type="PANTHER" id="PTHR11364">
    <property type="entry name" value="THIOSULFATE SULFERTANSFERASE"/>
    <property type="match status" value="1"/>
</dbReference>
<dbReference type="CDD" id="cd01448">
    <property type="entry name" value="TST_Repeat_1"/>
    <property type="match status" value="1"/>
</dbReference>